<dbReference type="Proteomes" id="UP001500886">
    <property type="component" value="Unassembled WGS sequence"/>
</dbReference>
<dbReference type="SUPFAM" id="SSF63817">
    <property type="entry name" value="Sortase"/>
    <property type="match status" value="1"/>
</dbReference>
<evidence type="ECO:0000313" key="4">
    <source>
        <dbReference type="Proteomes" id="UP001500886"/>
    </source>
</evidence>
<name>A0ABP6G6X3_9ACTN</name>
<dbReference type="Pfam" id="PF04203">
    <property type="entry name" value="Sortase"/>
    <property type="match status" value="1"/>
</dbReference>
<gene>
    <name evidence="3" type="ORF">GCM10010315_19610</name>
</gene>
<proteinExistence type="predicted"/>
<feature type="transmembrane region" description="Helical" evidence="2">
    <location>
        <begin position="12"/>
        <end position="30"/>
    </location>
</feature>
<protein>
    <submittedName>
        <fullName evidence="3">Class F sortase</fullName>
    </submittedName>
</protein>
<accession>A0ABP6G6X3</accession>
<evidence type="ECO:0000256" key="1">
    <source>
        <dbReference type="ARBA" id="ARBA00022801"/>
    </source>
</evidence>
<dbReference type="RefSeq" id="WP_344434493.1">
    <property type="nucleotide sequence ID" value="NZ_BAAASL010000006.1"/>
</dbReference>
<evidence type="ECO:0000313" key="3">
    <source>
        <dbReference type="EMBL" id="GAA2713650.1"/>
    </source>
</evidence>
<keyword evidence="2" id="KW-0812">Transmembrane</keyword>
<keyword evidence="2" id="KW-0472">Membrane</keyword>
<dbReference type="EMBL" id="BAAASL010000006">
    <property type="protein sequence ID" value="GAA2713650.1"/>
    <property type="molecule type" value="Genomic_DNA"/>
</dbReference>
<keyword evidence="1" id="KW-0378">Hydrolase</keyword>
<reference evidence="4" key="1">
    <citation type="journal article" date="2019" name="Int. J. Syst. Evol. Microbiol.">
        <title>The Global Catalogue of Microorganisms (GCM) 10K type strain sequencing project: providing services to taxonomists for standard genome sequencing and annotation.</title>
        <authorList>
            <consortium name="The Broad Institute Genomics Platform"/>
            <consortium name="The Broad Institute Genome Sequencing Center for Infectious Disease"/>
            <person name="Wu L."/>
            <person name="Ma J."/>
        </authorList>
    </citation>
    <scope>NUCLEOTIDE SEQUENCE [LARGE SCALE GENOMIC DNA]</scope>
    <source>
        <strain evidence="4">JCM 4542</strain>
    </source>
</reference>
<sequence>MSAPSARSSGTGRLLTGVAWAALLAALWLWGRDITEVPVAGDTTTGDVAAVGRPAPSELPPAHPPLAGARPQGLAIKAMNVRAPIEEHGLNPLGAVDPPPYDRPGAVSWYRDGPQPGSAGAAVLVGHLDTDRAPAVFYRLGELRRGAKVSIARADGSIAEFTVEDVSVYGKDRFDAAKVYGPREKGRAELRLITCGGTYDHDAASYTANLVVSAYLTGVVEPAPAAGRTA</sequence>
<dbReference type="CDD" id="cd05829">
    <property type="entry name" value="Sortase_F"/>
    <property type="match status" value="1"/>
</dbReference>
<comment type="caution">
    <text evidence="3">The sequence shown here is derived from an EMBL/GenBank/DDBJ whole genome shotgun (WGS) entry which is preliminary data.</text>
</comment>
<evidence type="ECO:0000256" key="2">
    <source>
        <dbReference type="SAM" id="Phobius"/>
    </source>
</evidence>
<dbReference type="Gene3D" id="2.40.260.10">
    <property type="entry name" value="Sortase"/>
    <property type="match status" value="1"/>
</dbReference>
<dbReference type="NCBIfam" id="NF033748">
    <property type="entry name" value="class_F_sortase"/>
    <property type="match status" value="1"/>
</dbReference>
<keyword evidence="2" id="KW-1133">Transmembrane helix</keyword>
<dbReference type="InterPro" id="IPR042001">
    <property type="entry name" value="Sortase_F"/>
</dbReference>
<organism evidence="3 4">
    <name type="scientific">Streptomyces luteosporeus</name>
    <dbReference type="NCBI Taxonomy" id="173856"/>
    <lineage>
        <taxon>Bacteria</taxon>
        <taxon>Bacillati</taxon>
        <taxon>Actinomycetota</taxon>
        <taxon>Actinomycetes</taxon>
        <taxon>Kitasatosporales</taxon>
        <taxon>Streptomycetaceae</taxon>
        <taxon>Streptomyces</taxon>
    </lineage>
</organism>
<dbReference type="InterPro" id="IPR005754">
    <property type="entry name" value="Sortase"/>
</dbReference>
<keyword evidence="4" id="KW-1185">Reference proteome</keyword>
<dbReference type="InterPro" id="IPR023365">
    <property type="entry name" value="Sortase_dom-sf"/>
</dbReference>